<feature type="compositionally biased region" description="Basic residues" evidence="1">
    <location>
        <begin position="112"/>
        <end position="129"/>
    </location>
</feature>
<evidence type="ECO:0000256" key="1">
    <source>
        <dbReference type="SAM" id="MobiDB-lite"/>
    </source>
</evidence>
<dbReference type="Gramene" id="TuG1812G0700001659.01.T01">
    <property type="protein sequence ID" value="TuG1812G0700001659.01.T01.cds376848"/>
    <property type="gene ID" value="TuG1812G0700001659.01"/>
</dbReference>
<sequence length="235" mass="25038">MNKSIKGRLSTGHLSFFYLQQKPELLGGERALHLLLLGPPLQPGINVLRHGQQVQVEVPQHGGRRRHGDGDGHGHGGAVPVVAALVPAERLPGREAPPADGALVRAAAAPARGRRRARLRPSARGRLRHHDAPLSGGRRLAVARLVPAERLVRREGLPADRAAEAQLLRRRGGRAPHSRLPLHPLHLLPAFGERGEADGEVVVLVERRRGGGDQGEGEGEVGLVKEGLHGGGNHG</sequence>
<name>A0A8R7QW15_TRIUA</name>
<proteinExistence type="predicted"/>
<dbReference type="Proteomes" id="UP000015106">
    <property type="component" value="Chromosome 7"/>
</dbReference>
<reference evidence="2" key="2">
    <citation type="submission" date="2018-03" db="EMBL/GenBank/DDBJ databases">
        <title>The Triticum urartu genome reveals the dynamic nature of wheat genome evolution.</title>
        <authorList>
            <person name="Ling H."/>
            <person name="Ma B."/>
            <person name="Shi X."/>
            <person name="Liu H."/>
            <person name="Dong L."/>
            <person name="Sun H."/>
            <person name="Cao Y."/>
            <person name="Gao Q."/>
            <person name="Zheng S."/>
            <person name="Li Y."/>
            <person name="Yu Y."/>
            <person name="Du H."/>
            <person name="Qi M."/>
            <person name="Li Y."/>
            <person name="Yu H."/>
            <person name="Cui Y."/>
            <person name="Wang N."/>
            <person name="Chen C."/>
            <person name="Wu H."/>
            <person name="Zhao Y."/>
            <person name="Zhang J."/>
            <person name="Li Y."/>
            <person name="Zhou W."/>
            <person name="Zhang B."/>
            <person name="Hu W."/>
            <person name="Eijk M."/>
            <person name="Tang J."/>
            <person name="Witsenboer H."/>
            <person name="Zhao S."/>
            <person name="Li Z."/>
            <person name="Zhang A."/>
            <person name="Wang D."/>
            <person name="Liang C."/>
        </authorList>
    </citation>
    <scope>NUCLEOTIDE SEQUENCE [LARGE SCALE GENOMIC DNA]</scope>
    <source>
        <strain evidence="2">cv. G1812</strain>
    </source>
</reference>
<dbReference type="EnsemblPlants" id="TuG1812G0700001659.01.T01">
    <property type="protein sequence ID" value="TuG1812G0700001659.01.T01.cds376848"/>
    <property type="gene ID" value="TuG1812G0700001659.01"/>
</dbReference>
<reference evidence="3" key="1">
    <citation type="journal article" date="2013" name="Nature">
        <title>Draft genome of the wheat A-genome progenitor Triticum urartu.</title>
        <authorList>
            <person name="Ling H.Q."/>
            <person name="Zhao S."/>
            <person name="Liu D."/>
            <person name="Wang J."/>
            <person name="Sun H."/>
            <person name="Zhang C."/>
            <person name="Fan H."/>
            <person name="Li D."/>
            <person name="Dong L."/>
            <person name="Tao Y."/>
            <person name="Gao C."/>
            <person name="Wu H."/>
            <person name="Li Y."/>
            <person name="Cui Y."/>
            <person name="Guo X."/>
            <person name="Zheng S."/>
            <person name="Wang B."/>
            <person name="Yu K."/>
            <person name="Liang Q."/>
            <person name="Yang W."/>
            <person name="Lou X."/>
            <person name="Chen J."/>
            <person name="Feng M."/>
            <person name="Jian J."/>
            <person name="Zhang X."/>
            <person name="Luo G."/>
            <person name="Jiang Y."/>
            <person name="Liu J."/>
            <person name="Wang Z."/>
            <person name="Sha Y."/>
            <person name="Zhang B."/>
            <person name="Wu H."/>
            <person name="Tang D."/>
            <person name="Shen Q."/>
            <person name="Xue P."/>
            <person name="Zou S."/>
            <person name="Wang X."/>
            <person name="Liu X."/>
            <person name="Wang F."/>
            <person name="Yang Y."/>
            <person name="An X."/>
            <person name="Dong Z."/>
            <person name="Zhang K."/>
            <person name="Zhang X."/>
            <person name="Luo M.C."/>
            <person name="Dvorak J."/>
            <person name="Tong Y."/>
            <person name="Wang J."/>
            <person name="Yang H."/>
            <person name="Li Z."/>
            <person name="Wang D."/>
            <person name="Zhang A."/>
            <person name="Wang J."/>
        </authorList>
    </citation>
    <scope>NUCLEOTIDE SEQUENCE</scope>
    <source>
        <strain evidence="3">cv. G1812</strain>
    </source>
</reference>
<reference evidence="2" key="3">
    <citation type="submission" date="2022-06" db="UniProtKB">
        <authorList>
            <consortium name="EnsemblPlants"/>
        </authorList>
    </citation>
    <scope>IDENTIFICATION</scope>
</reference>
<dbReference type="AlphaFoldDB" id="A0A8R7QW15"/>
<keyword evidence="3" id="KW-1185">Reference proteome</keyword>
<organism evidence="2 3">
    <name type="scientific">Triticum urartu</name>
    <name type="common">Red wild einkorn</name>
    <name type="synonym">Crithodium urartu</name>
    <dbReference type="NCBI Taxonomy" id="4572"/>
    <lineage>
        <taxon>Eukaryota</taxon>
        <taxon>Viridiplantae</taxon>
        <taxon>Streptophyta</taxon>
        <taxon>Embryophyta</taxon>
        <taxon>Tracheophyta</taxon>
        <taxon>Spermatophyta</taxon>
        <taxon>Magnoliopsida</taxon>
        <taxon>Liliopsida</taxon>
        <taxon>Poales</taxon>
        <taxon>Poaceae</taxon>
        <taxon>BOP clade</taxon>
        <taxon>Pooideae</taxon>
        <taxon>Triticodae</taxon>
        <taxon>Triticeae</taxon>
        <taxon>Triticinae</taxon>
        <taxon>Triticum</taxon>
    </lineage>
</organism>
<feature type="region of interest" description="Disordered" evidence="1">
    <location>
        <begin position="209"/>
        <end position="235"/>
    </location>
</feature>
<protein>
    <submittedName>
        <fullName evidence="2">Uncharacterized protein</fullName>
    </submittedName>
</protein>
<evidence type="ECO:0000313" key="2">
    <source>
        <dbReference type="EnsemblPlants" id="TuG1812G0700001659.01.T01.cds376848"/>
    </source>
</evidence>
<accession>A0A8R7QW15</accession>
<evidence type="ECO:0000313" key="3">
    <source>
        <dbReference type="Proteomes" id="UP000015106"/>
    </source>
</evidence>
<feature type="region of interest" description="Disordered" evidence="1">
    <location>
        <begin position="109"/>
        <end position="133"/>
    </location>
</feature>